<reference evidence="6" key="1">
    <citation type="journal article" date="2019" name="Int. J. Syst. Evol. Microbiol.">
        <title>The Global Catalogue of Microorganisms (GCM) 10K type strain sequencing project: providing services to taxonomists for standard genome sequencing and annotation.</title>
        <authorList>
            <consortium name="The Broad Institute Genomics Platform"/>
            <consortium name="The Broad Institute Genome Sequencing Center for Infectious Disease"/>
            <person name="Wu L."/>
            <person name="Ma J."/>
        </authorList>
    </citation>
    <scope>NUCLEOTIDE SEQUENCE [LARGE SCALE GENOMIC DNA]</scope>
    <source>
        <strain evidence="6">JCM 16546</strain>
    </source>
</reference>
<accession>A0ABP7BX99</accession>
<dbReference type="Gene3D" id="2.60.40.2700">
    <property type="match status" value="3"/>
</dbReference>
<evidence type="ECO:0000313" key="5">
    <source>
        <dbReference type="EMBL" id="GAA3669830.1"/>
    </source>
</evidence>
<dbReference type="PANTHER" id="PTHR44170">
    <property type="entry name" value="PROTEIN SIDEKICK"/>
    <property type="match status" value="1"/>
</dbReference>
<feature type="domain" description="Ig-like" evidence="4">
    <location>
        <begin position="532"/>
        <end position="617"/>
    </location>
</feature>
<evidence type="ECO:0000256" key="1">
    <source>
        <dbReference type="ARBA" id="ARBA00022737"/>
    </source>
</evidence>
<dbReference type="PROSITE" id="PS50835">
    <property type="entry name" value="IG_LIKE"/>
    <property type="match status" value="2"/>
</dbReference>
<dbReference type="InterPro" id="IPR013783">
    <property type="entry name" value="Ig-like_fold"/>
</dbReference>
<keyword evidence="1" id="KW-0677">Repeat</keyword>
<dbReference type="InterPro" id="IPR007110">
    <property type="entry name" value="Ig-like_dom"/>
</dbReference>
<keyword evidence="6" id="KW-1185">Reference proteome</keyword>
<comment type="caution">
    <text evidence="5">The sequence shown here is derived from an EMBL/GenBank/DDBJ whole genome shotgun (WGS) entry which is preliminary data.</text>
</comment>
<dbReference type="RefSeq" id="WP_344779255.1">
    <property type="nucleotide sequence ID" value="NZ_BAAAYV010000025.1"/>
</dbReference>
<dbReference type="InterPro" id="IPR036179">
    <property type="entry name" value="Ig-like_dom_sf"/>
</dbReference>
<dbReference type="InterPro" id="IPR011044">
    <property type="entry name" value="Quino_amine_DH_bsu"/>
</dbReference>
<evidence type="ECO:0000256" key="2">
    <source>
        <dbReference type="ARBA" id="ARBA00023157"/>
    </source>
</evidence>
<dbReference type="PANTHER" id="PTHR44170:SF56">
    <property type="entry name" value="FIBRONECTIN TYPE-III DOMAIN-CONTAINING PROTEIN"/>
    <property type="match status" value="1"/>
</dbReference>
<keyword evidence="2" id="KW-1015">Disulfide bond</keyword>
<organism evidence="5 6">
    <name type="scientific">Microbacterium marinilacus</name>
    <dbReference type="NCBI Taxonomy" id="415209"/>
    <lineage>
        <taxon>Bacteria</taxon>
        <taxon>Bacillati</taxon>
        <taxon>Actinomycetota</taxon>
        <taxon>Actinomycetes</taxon>
        <taxon>Micrococcales</taxon>
        <taxon>Microbacteriaceae</taxon>
        <taxon>Microbacterium</taxon>
    </lineage>
</organism>
<evidence type="ECO:0000313" key="6">
    <source>
        <dbReference type="Proteomes" id="UP001410795"/>
    </source>
</evidence>
<feature type="chain" id="PRO_5045635030" description="Ig-like domain-containing protein" evidence="3">
    <location>
        <begin position="37"/>
        <end position="1210"/>
    </location>
</feature>
<keyword evidence="3" id="KW-0732">Signal</keyword>
<gene>
    <name evidence="5" type="ORF">GCM10022202_34930</name>
</gene>
<dbReference type="Proteomes" id="UP001410795">
    <property type="component" value="Unassembled WGS sequence"/>
</dbReference>
<dbReference type="SUPFAM" id="SSF50969">
    <property type="entry name" value="YVTN repeat-like/Quinoprotein amine dehydrogenase"/>
    <property type="match status" value="1"/>
</dbReference>
<feature type="domain" description="Ig-like" evidence="4">
    <location>
        <begin position="857"/>
        <end position="893"/>
    </location>
</feature>
<dbReference type="SUPFAM" id="SSF48726">
    <property type="entry name" value="Immunoglobulin"/>
    <property type="match status" value="2"/>
</dbReference>
<dbReference type="InterPro" id="IPR013098">
    <property type="entry name" value="Ig_I-set"/>
</dbReference>
<evidence type="ECO:0000256" key="3">
    <source>
        <dbReference type="SAM" id="SignalP"/>
    </source>
</evidence>
<dbReference type="Pfam" id="PF07679">
    <property type="entry name" value="I-set"/>
    <property type="match status" value="2"/>
</dbReference>
<dbReference type="EMBL" id="BAAAYV010000025">
    <property type="protein sequence ID" value="GAA3669830.1"/>
    <property type="molecule type" value="Genomic_DNA"/>
</dbReference>
<feature type="signal peptide" evidence="3">
    <location>
        <begin position="1"/>
        <end position="36"/>
    </location>
</feature>
<name>A0ABP7BX99_9MICO</name>
<dbReference type="InterPro" id="IPR003599">
    <property type="entry name" value="Ig_sub"/>
</dbReference>
<proteinExistence type="predicted"/>
<protein>
    <recommendedName>
        <fullName evidence="4">Ig-like domain-containing protein</fullName>
    </recommendedName>
</protein>
<evidence type="ECO:0000259" key="4">
    <source>
        <dbReference type="PROSITE" id="PS50835"/>
    </source>
</evidence>
<dbReference type="SMART" id="SM00409">
    <property type="entry name" value="IG"/>
    <property type="match status" value="2"/>
</dbReference>
<sequence length="1210" mass="123885">MRSTPRRHRPSLSGITIASVLGASLLAPLAAAPAYAEEGDDASDVAYASFDTLPRASAPLSPGTVALSLPVTASSEFGYSNRHMQTVADPGSGAVALQATNADGTLDSSVDLSGLLDEVHGGFPFNDWDAGNVLKAYVWGAKDGAGVLVRVVSPEKRTLTGAAAEAVSTDLIEPTRVVAFGEAGSGLLVVQQEDDGAYVAQRTDYAATGAVGAEFVLDLPDAEERSFAIDSSYSNIVSSRDGAVDVISRYAPETVYTVESEGLGVADVIDLSGTTAAVADADGDLALFELDFSATHKLVGTARVDGGVRSLAVASNLSELFAVPEDGHSVQRFSTSDLAALDPIALGDLTVLDGSLESLSRDRGGRFLAAIGGSVYRYTTDLQQAASIFVYDGTQSVNVSNPATRGANMSWSFAASGTGSMSRAWEYSLDGGAHWAERGASWDTAVADRGDQAIEPAALPEPLDGVAPALRSEVDPSKLHAASSYSAYESSVAVADYAYDGLWRVRVTNPLASVASTPFSLTIADEAESLAPKLTRHPVSATVAQSKTVTLEAAATGTPEPSVAWERSLDGGETWAAIANQTSATLTVAGRLHEDGARYRAVFTNDAGTATTQPAVVRVTGADAPAIGAAPEGAVVASGAELAYDVSQYAHEWLRAAWGENVSVADPTGFSFSSGSGWIEPAGGATQVVWSGAAIFQPYGGMNGLHVTIANPYLAVAADGRGSLTADVAWNNGGGMYGTGDASESDGFKRVVLATFADSEVSIAADGTAAFAGTPEWEGRTYVKPGLADSTVYPSSWPASLVDWIDEGSRGWFLATGNSRDPEKAPLPVAASFAVTVDPASGEGEPVDPVEPLDAAPVVSERPKSTSVTVGETATLSAAATGRPTPTVRWQRQTDGAWTDVEGATATTVELSGLDVGAHRYRAVFANRAGETASAAATVTVKALPVVSSAAPEIEGTAKVGQKVTVAPGDWQEGASLSYQWLLDGEAISGATAAGYTPTAAQAGKKLSVTVTGELDGHTSASETSETSTVAKGTLASATPKVTGTVKMGSTLKAAAGSWTKGTALTYQWLRDGKAIAKATSASYTLVAADAGKRISVKVTGALSGYTTAAKSSAATKAVAKGTLTTKTPTISGSLKVGSTVTAKPGTWTSGTKLTYQWLRDGKAISGATASTYKLRSADAGHKVSVKVTGTKTGYTTATKSSAVKSVTKR</sequence>
<dbReference type="Gene3D" id="2.60.40.10">
    <property type="entry name" value="Immunoglobulins"/>
    <property type="match status" value="2"/>
</dbReference>